<gene>
    <name evidence="3" type="ORF">MB14_07105</name>
</gene>
<comment type="caution">
    <text evidence="3">The sequence shown here is derived from an EMBL/GenBank/DDBJ whole genome shotgun (WGS) entry which is preliminary data.</text>
</comment>
<evidence type="ECO:0008006" key="5">
    <source>
        <dbReference type="Google" id="ProtNLM"/>
    </source>
</evidence>
<name>A0A150X8A8_ROSEK</name>
<dbReference type="OrthoDB" id="5432602at2"/>
<dbReference type="PANTHER" id="PTHR35024">
    <property type="entry name" value="HYPOTHETICAL CYTOSOLIC PROTEIN"/>
    <property type="match status" value="1"/>
</dbReference>
<comment type="similarity">
    <text evidence="1">Belongs to the bactofilin family.</text>
</comment>
<proteinExistence type="inferred from homology"/>
<feature type="compositionally biased region" description="Basic and acidic residues" evidence="2">
    <location>
        <begin position="128"/>
        <end position="144"/>
    </location>
</feature>
<feature type="region of interest" description="Disordered" evidence="2">
    <location>
        <begin position="114"/>
        <end position="150"/>
    </location>
</feature>
<accession>A0A150X8A8</accession>
<evidence type="ECO:0000256" key="2">
    <source>
        <dbReference type="SAM" id="MobiDB-lite"/>
    </source>
</evidence>
<evidence type="ECO:0000313" key="4">
    <source>
        <dbReference type="Proteomes" id="UP000075583"/>
    </source>
</evidence>
<organism evidence="3 4">
    <name type="scientific">Roseivirga ehrenbergii (strain DSM 102268 / JCM 13514 / KCTC 12282 / NCIMB 14502 / KMM 6017)</name>
    <dbReference type="NCBI Taxonomy" id="279360"/>
    <lineage>
        <taxon>Bacteria</taxon>
        <taxon>Pseudomonadati</taxon>
        <taxon>Bacteroidota</taxon>
        <taxon>Cytophagia</taxon>
        <taxon>Cytophagales</taxon>
        <taxon>Roseivirgaceae</taxon>
        <taxon>Roseivirga</taxon>
    </lineage>
</organism>
<evidence type="ECO:0000313" key="3">
    <source>
        <dbReference type="EMBL" id="KYG74961.1"/>
    </source>
</evidence>
<dbReference type="AlphaFoldDB" id="A0A150X8A8"/>
<dbReference type="Proteomes" id="UP000075583">
    <property type="component" value="Unassembled WGS sequence"/>
</dbReference>
<reference evidence="3" key="1">
    <citation type="submission" date="2016-01" db="EMBL/GenBank/DDBJ databases">
        <title>Genome sequencing of Roseivirga ehrenbergii KMM 6017.</title>
        <authorList>
            <person name="Selvaratnam C."/>
            <person name="Thevarajoo S."/>
            <person name="Goh K.M."/>
            <person name="Ee R."/>
            <person name="Chan K.-G."/>
            <person name="Chong C.S."/>
        </authorList>
    </citation>
    <scope>NUCLEOTIDE SEQUENCE [LARGE SCALE GENOMIC DNA]</scope>
    <source>
        <strain evidence="3">KMM 6017</strain>
    </source>
</reference>
<keyword evidence="4" id="KW-1185">Reference proteome</keyword>
<dbReference type="EMBL" id="LQZQ01000045">
    <property type="protein sequence ID" value="KYG74961.1"/>
    <property type="molecule type" value="Genomic_DNA"/>
</dbReference>
<dbReference type="PANTHER" id="PTHR35024:SF4">
    <property type="entry name" value="POLYMER-FORMING CYTOSKELETAL PROTEIN"/>
    <property type="match status" value="1"/>
</dbReference>
<evidence type="ECO:0000256" key="1">
    <source>
        <dbReference type="ARBA" id="ARBA00044755"/>
    </source>
</evidence>
<sequence length="150" mass="15960">MAAITPSTHITQIKQGSIITGNLKSSQSIRVDGNITGDLLSDEKIIIGINGEIGGNLRGIDITVEGFVNGDVMCKGFLHVTKSAKIFGKIYAKEISIEKGAELNGKVNVGKEIEIPELNTSSPSRSSSQDKTKSISSPPEKKDNYGSVAW</sequence>
<protein>
    <recommendedName>
        <fullName evidence="5">Cell shape determination protein CcmA</fullName>
    </recommendedName>
</protein>
<dbReference type="InterPro" id="IPR007607">
    <property type="entry name" value="BacA/B"/>
</dbReference>
<dbReference type="RefSeq" id="WP_062592457.1">
    <property type="nucleotide sequence ID" value="NZ_LQZQ01000045.1"/>
</dbReference>
<dbReference type="Pfam" id="PF04519">
    <property type="entry name" value="Bactofilin"/>
    <property type="match status" value="1"/>
</dbReference>
<dbReference type="STRING" id="279360.MB14_07105"/>